<dbReference type="AlphaFoldDB" id="A0A383VLK6"/>
<dbReference type="EMBL" id="FNXT01000650">
    <property type="protein sequence ID" value="SZX65574.1"/>
    <property type="molecule type" value="Genomic_DNA"/>
</dbReference>
<evidence type="ECO:0000313" key="2">
    <source>
        <dbReference type="EMBL" id="SZX65574.1"/>
    </source>
</evidence>
<keyword evidence="3" id="KW-1185">Reference proteome</keyword>
<accession>A0A383VLK6</accession>
<dbReference type="Proteomes" id="UP000256970">
    <property type="component" value="Unassembled WGS sequence"/>
</dbReference>
<reference evidence="2 3" key="1">
    <citation type="submission" date="2016-10" db="EMBL/GenBank/DDBJ databases">
        <authorList>
            <person name="Cai Z."/>
        </authorList>
    </citation>
    <scope>NUCLEOTIDE SEQUENCE [LARGE SCALE GENOMIC DNA]</scope>
</reference>
<gene>
    <name evidence="2" type="ORF">BQ4739_LOCUS6054</name>
</gene>
<proteinExistence type="predicted"/>
<protein>
    <submittedName>
        <fullName evidence="2">Uncharacterized protein</fullName>
    </submittedName>
</protein>
<evidence type="ECO:0000256" key="1">
    <source>
        <dbReference type="SAM" id="MobiDB-lite"/>
    </source>
</evidence>
<feature type="compositionally biased region" description="Basic and acidic residues" evidence="1">
    <location>
        <begin position="8"/>
        <end position="26"/>
    </location>
</feature>
<sequence>MSSSMPPRRQEQPHEQQHEQTLRDMEASARQLHELLQTRSASRLLQQPPPAAATATHKQKELIAYSDIYTAKILKALQLQTAEAAAAAPGRMLGLLLHHKAVHSVGTLLAWLQQRPEKLQFHLIQQANAAKLRGSTPTDVWGSACNALMALSRELWAAQQAPQPACSAAALAAATLQQLEQSGLLSSLHASMVPLVQAIRQQWGSTQERLTPFYLVFGTMRSVMFATEVCFCSARELVPAALQHAALQATLLMLQQLQGCGALSPAATTDTRAASSQGGSSSSISRLYSSVFDEQWFAIGLLYTLHTLRQQQQMSAETVSLVEQMLLNEAVQGLLWHPVVAFVSLLHQQHQAQQQQQQQRRPASMLQLLPIPAFLPRHNTARWPSIPGCSSSSIAGGPQ</sequence>
<evidence type="ECO:0000313" key="3">
    <source>
        <dbReference type="Proteomes" id="UP000256970"/>
    </source>
</evidence>
<name>A0A383VLK6_TETOB</name>
<organism evidence="2 3">
    <name type="scientific">Tetradesmus obliquus</name>
    <name type="common">Green alga</name>
    <name type="synonym">Acutodesmus obliquus</name>
    <dbReference type="NCBI Taxonomy" id="3088"/>
    <lineage>
        <taxon>Eukaryota</taxon>
        <taxon>Viridiplantae</taxon>
        <taxon>Chlorophyta</taxon>
        <taxon>core chlorophytes</taxon>
        <taxon>Chlorophyceae</taxon>
        <taxon>CS clade</taxon>
        <taxon>Sphaeropleales</taxon>
        <taxon>Scenedesmaceae</taxon>
        <taxon>Tetradesmus</taxon>
    </lineage>
</organism>
<feature type="region of interest" description="Disordered" evidence="1">
    <location>
        <begin position="1"/>
        <end position="26"/>
    </location>
</feature>